<sequence>MKKLLLTLPIVALTLASCGGGGAPPAAQTVSGYWTGTLAGYGSVNIQIGVNQTNTPNSGDFTGTLTATGVAGSAGVAGNVFKGTLVSADSSGYIACAGTFSNYNHYVADCLLAAGSSQMVRMDIWKR</sequence>
<keyword evidence="3" id="KW-1185">Reference proteome</keyword>
<protein>
    <recommendedName>
        <fullName evidence="4">Lipoprotein</fullName>
    </recommendedName>
</protein>
<comment type="caution">
    <text evidence="2">The sequence shown here is derived from an EMBL/GenBank/DDBJ whole genome shotgun (WGS) entry which is preliminary data.</text>
</comment>
<dbReference type="EMBL" id="JAURUR010000047">
    <property type="protein sequence ID" value="MDP9766641.1"/>
    <property type="molecule type" value="Genomic_DNA"/>
</dbReference>
<proteinExistence type="predicted"/>
<name>A0ABT9MJ86_9DEIO</name>
<dbReference type="RefSeq" id="WP_307470152.1">
    <property type="nucleotide sequence ID" value="NZ_JAURUR010000047.1"/>
</dbReference>
<organism evidence="2 3">
    <name type="scientific">Deinococcus enclensis</name>
    <dbReference type="NCBI Taxonomy" id="1049582"/>
    <lineage>
        <taxon>Bacteria</taxon>
        <taxon>Thermotogati</taxon>
        <taxon>Deinococcota</taxon>
        <taxon>Deinococci</taxon>
        <taxon>Deinococcales</taxon>
        <taxon>Deinococcaceae</taxon>
        <taxon>Deinococcus</taxon>
    </lineage>
</organism>
<accession>A0ABT9MJ86</accession>
<evidence type="ECO:0000256" key="1">
    <source>
        <dbReference type="SAM" id="SignalP"/>
    </source>
</evidence>
<evidence type="ECO:0008006" key="4">
    <source>
        <dbReference type="Google" id="ProtNLM"/>
    </source>
</evidence>
<dbReference type="Proteomes" id="UP001232163">
    <property type="component" value="Unassembled WGS sequence"/>
</dbReference>
<feature type="chain" id="PRO_5046194894" description="Lipoprotein" evidence="1">
    <location>
        <begin position="20"/>
        <end position="127"/>
    </location>
</feature>
<keyword evidence="1" id="KW-0732">Signal</keyword>
<evidence type="ECO:0000313" key="2">
    <source>
        <dbReference type="EMBL" id="MDP9766641.1"/>
    </source>
</evidence>
<feature type="signal peptide" evidence="1">
    <location>
        <begin position="1"/>
        <end position="19"/>
    </location>
</feature>
<reference evidence="2 3" key="1">
    <citation type="submission" date="2023-07" db="EMBL/GenBank/DDBJ databases">
        <title>Genomic Encyclopedia of Type Strains, Phase IV (KMG-IV): sequencing the most valuable type-strain genomes for metagenomic binning, comparative biology and taxonomic classification.</title>
        <authorList>
            <person name="Goeker M."/>
        </authorList>
    </citation>
    <scope>NUCLEOTIDE SEQUENCE [LARGE SCALE GENOMIC DNA]</scope>
    <source>
        <strain evidence="2 3">NIO-1023</strain>
    </source>
</reference>
<dbReference type="PROSITE" id="PS51257">
    <property type="entry name" value="PROKAR_LIPOPROTEIN"/>
    <property type="match status" value="1"/>
</dbReference>
<gene>
    <name evidence="2" type="ORF">QO006_004116</name>
</gene>
<evidence type="ECO:0000313" key="3">
    <source>
        <dbReference type="Proteomes" id="UP001232163"/>
    </source>
</evidence>